<dbReference type="OrthoDB" id="105697at2157"/>
<dbReference type="PANTHER" id="PTHR46268:SF6">
    <property type="entry name" value="UNIVERSAL STRESS PROTEIN UP12"/>
    <property type="match status" value="1"/>
</dbReference>
<gene>
    <name evidence="3" type="ordered locus">Mhar_2177</name>
</gene>
<organism evidence="3 4">
    <name type="scientific">Methanothrix harundinacea (strain 6Ac)</name>
    <name type="common">Methanosaeta harundinacea</name>
    <dbReference type="NCBI Taxonomy" id="1110509"/>
    <lineage>
        <taxon>Archaea</taxon>
        <taxon>Methanobacteriati</taxon>
        <taxon>Methanobacteriota</taxon>
        <taxon>Stenosarchaea group</taxon>
        <taxon>Methanomicrobia</taxon>
        <taxon>Methanotrichales</taxon>
        <taxon>Methanotrichaceae</taxon>
        <taxon>Methanothrix</taxon>
    </lineage>
</organism>
<dbReference type="PATRIC" id="fig|1110509.7.peg.2410"/>
<evidence type="ECO:0000313" key="4">
    <source>
        <dbReference type="Proteomes" id="UP000005877"/>
    </source>
</evidence>
<dbReference type="SUPFAM" id="SSF52402">
    <property type="entry name" value="Adenine nucleotide alpha hydrolases-like"/>
    <property type="match status" value="1"/>
</dbReference>
<evidence type="ECO:0000313" key="3">
    <source>
        <dbReference type="EMBL" id="AET65529.1"/>
    </source>
</evidence>
<sequence length="143" mass="14902">MNDRILVATDGSAAAMVAVKKGVDLAKATGAEVLGVYVVDELAVANAVRLFGADKEDLERKLQAGGEEAVSDLRRIAEEAGVPVETVVTFGVPANSIIELAKEKGVDMIVMGGHGQSGVTKFIIGSVVKNVLYRATVPVLVVR</sequence>
<dbReference type="HOGENOM" id="CLU_049301_11_2_2"/>
<dbReference type="PRINTS" id="PR01438">
    <property type="entry name" value="UNVRSLSTRESS"/>
</dbReference>
<dbReference type="PIRSF" id="PIRSF006276">
    <property type="entry name" value="UspA"/>
    <property type="match status" value="1"/>
</dbReference>
<dbReference type="Gene3D" id="3.40.50.620">
    <property type="entry name" value="HUPs"/>
    <property type="match status" value="1"/>
</dbReference>
<dbReference type="EMBL" id="CP003117">
    <property type="protein sequence ID" value="AET65529.1"/>
    <property type="molecule type" value="Genomic_DNA"/>
</dbReference>
<dbReference type="AlphaFoldDB" id="G7WQH6"/>
<dbReference type="InterPro" id="IPR006016">
    <property type="entry name" value="UspA"/>
</dbReference>
<feature type="domain" description="UspA" evidence="2">
    <location>
        <begin position="1"/>
        <end position="143"/>
    </location>
</feature>
<dbReference type="PANTHER" id="PTHR46268">
    <property type="entry name" value="STRESS RESPONSE PROTEIN NHAX"/>
    <property type="match status" value="1"/>
</dbReference>
<comment type="similarity">
    <text evidence="1">Belongs to the universal stress protein A family.</text>
</comment>
<proteinExistence type="inferred from homology"/>
<dbReference type="KEGG" id="mhi:Mhar_2177"/>
<dbReference type="InterPro" id="IPR014729">
    <property type="entry name" value="Rossmann-like_a/b/a_fold"/>
</dbReference>
<dbReference type="GeneID" id="12511355"/>
<keyword evidence="4" id="KW-1185">Reference proteome</keyword>
<dbReference type="Proteomes" id="UP000005877">
    <property type="component" value="Chromosome"/>
</dbReference>
<reference evidence="3 4" key="1">
    <citation type="journal article" date="2012" name="PLoS ONE">
        <title>The genome characteristics and predicted function of methyl-group oxidation pathway in the obligate aceticlastic methanogens, Methanosaeta spp.</title>
        <authorList>
            <person name="Zhu J."/>
            <person name="Zheng H."/>
            <person name="Ai G."/>
            <person name="Zhang G."/>
            <person name="Liu D."/>
            <person name="Liu X."/>
            <person name="Dong X."/>
        </authorList>
    </citation>
    <scope>NUCLEOTIDE SEQUENCE [LARGE SCALE GENOMIC DNA]</scope>
    <source>
        <strain evidence="3 4">6Ac</strain>
    </source>
</reference>
<dbReference type="CDD" id="cd00293">
    <property type="entry name" value="USP-like"/>
    <property type="match status" value="1"/>
</dbReference>
<accession>G7WQH6</accession>
<evidence type="ECO:0000259" key="2">
    <source>
        <dbReference type="Pfam" id="PF00582"/>
    </source>
</evidence>
<evidence type="ECO:0000256" key="1">
    <source>
        <dbReference type="ARBA" id="ARBA00008791"/>
    </source>
</evidence>
<dbReference type="RefSeq" id="WP_014587705.1">
    <property type="nucleotide sequence ID" value="NC_017527.1"/>
</dbReference>
<name>G7WQH6_METH6</name>
<dbReference type="Pfam" id="PF00582">
    <property type="entry name" value="Usp"/>
    <property type="match status" value="1"/>
</dbReference>
<dbReference type="InterPro" id="IPR006015">
    <property type="entry name" value="Universal_stress_UspA"/>
</dbReference>
<protein>
    <submittedName>
        <fullName evidence="3">Universal stress protein</fullName>
    </submittedName>
</protein>